<sequence length="102" mass="11974">MAKNQDYKSWEIFCNTQKWGKHINRLASQHSYEWLFVRKSPRLGPFRHFPSKYRACIHLWTRTPLDSKGEGQTAQKNSPIKIGLLKKHTPNEKVAPRSQQGQ</sequence>
<comment type="caution">
    <text evidence="2">The sequence shown here is derived from an EMBL/GenBank/DDBJ whole genome shotgun (WGS) entry which is preliminary data.</text>
</comment>
<keyword evidence="3" id="KW-1185">Reference proteome</keyword>
<evidence type="ECO:0000313" key="3">
    <source>
        <dbReference type="Proteomes" id="UP000257144"/>
    </source>
</evidence>
<reference evidence="2 3" key="1">
    <citation type="submission" date="2018-07" db="EMBL/GenBank/DDBJ databases">
        <title>Bacillus sp. YLB-04 draft genome sequence.</title>
        <authorList>
            <person name="Yu L."/>
            <person name="Tang X."/>
        </authorList>
    </citation>
    <scope>NUCLEOTIDE SEQUENCE [LARGE SCALE GENOMIC DNA]</scope>
    <source>
        <strain evidence="2 3">YLB-04</strain>
    </source>
</reference>
<dbReference type="EMBL" id="QNQT01000002">
    <property type="protein sequence ID" value="RDU37766.1"/>
    <property type="molecule type" value="Genomic_DNA"/>
</dbReference>
<dbReference type="Proteomes" id="UP000257144">
    <property type="component" value="Unassembled WGS sequence"/>
</dbReference>
<evidence type="ECO:0000313" key="2">
    <source>
        <dbReference type="EMBL" id="RDU37766.1"/>
    </source>
</evidence>
<proteinExistence type="predicted"/>
<accession>A0A3D8GUP7</accession>
<gene>
    <name evidence="2" type="ORF">DRW41_08050</name>
</gene>
<name>A0A3D8GUP7_9BACI</name>
<dbReference type="AlphaFoldDB" id="A0A3D8GUP7"/>
<evidence type="ECO:0000256" key="1">
    <source>
        <dbReference type="SAM" id="MobiDB-lite"/>
    </source>
</evidence>
<feature type="region of interest" description="Disordered" evidence="1">
    <location>
        <begin position="66"/>
        <end position="102"/>
    </location>
</feature>
<protein>
    <submittedName>
        <fullName evidence="2">Uncharacterized protein</fullName>
    </submittedName>
</protein>
<organism evidence="2 3">
    <name type="scientific">Neobacillus piezotolerans</name>
    <dbReference type="NCBI Taxonomy" id="2259171"/>
    <lineage>
        <taxon>Bacteria</taxon>
        <taxon>Bacillati</taxon>
        <taxon>Bacillota</taxon>
        <taxon>Bacilli</taxon>
        <taxon>Bacillales</taxon>
        <taxon>Bacillaceae</taxon>
        <taxon>Neobacillus</taxon>
    </lineage>
</organism>